<protein>
    <submittedName>
        <fullName evidence="2">Gamma-glutamylcyclotransferase</fullName>
    </submittedName>
</protein>
<name>A0A926LC46_9ACTN</name>
<reference evidence="2" key="1">
    <citation type="submission" date="2020-09" db="EMBL/GenBank/DDBJ databases">
        <title>Streptomyces grisecoloratus sp. nov., isolated from cotton soil.</title>
        <authorList>
            <person name="Xing L."/>
        </authorList>
    </citation>
    <scope>NUCLEOTIDE SEQUENCE</scope>
    <source>
        <strain evidence="2">TRM S81-3</strain>
    </source>
</reference>
<dbReference type="InterPro" id="IPR009288">
    <property type="entry name" value="AIG2-like_dom"/>
</dbReference>
<dbReference type="Pfam" id="PF06094">
    <property type="entry name" value="GGACT"/>
    <property type="match status" value="1"/>
</dbReference>
<keyword evidence="3" id="KW-1185">Reference proteome</keyword>
<dbReference type="Gene3D" id="3.10.490.10">
    <property type="entry name" value="Gamma-glutamyl cyclotransferase-like"/>
    <property type="match status" value="1"/>
</dbReference>
<proteinExistence type="predicted"/>
<reference evidence="2" key="2">
    <citation type="submission" date="2020-09" db="EMBL/GenBank/DDBJ databases">
        <authorList>
            <person name="Luo X."/>
        </authorList>
    </citation>
    <scope>NUCLEOTIDE SEQUENCE</scope>
    <source>
        <strain evidence="2">TRM S81-3</strain>
    </source>
</reference>
<evidence type="ECO:0000313" key="2">
    <source>
        <dbReference type="EMBL" id="MBD0425174.1"/>
    </source>
</evidence>
<accession>A0A926LC46</accession>
<dbReference type="AlphaFoldDB" id="A0A926LC46"/>
<dbReference type="Proteomes" id="UP000621210">
    <property type="component" value="Unassembled WGS sequence"/>
</dbReference>
<dbReference type="CDD" id="cd06661">
    <property type="entry name" value="GGCT_like"/>
    <property type="match status" value="1"/>
</dbReference>
<dbReference type="InterPro" id="IPR013024">
    <property type="entry name" value="GGCT-like"/>
</dbReference>
<organism evidence="2 3">
    <name type="scientific">Streptomyces griseicoloratus</name>
    <dbReference type="NCBI Taxonomy" id="2752516"/>
    <lineage>
        <taxon>Bacteria</taxon>
        <taxon>Bacillati</taxon>
        <taxon>Actinomycetota</taxon>
        <taxon>Actinomycetes</taxon>
        <taxon>Kitasatosporales</taxon>
        <taxon>Streptomycetaceae</taxon>
        <taxon>Streptomyces</taxon>
    </lineage>
</organism>
<gene>
    <name evidence="2" type="ORF">H0H10_39410</name>
</gene>
<feature type="domain" description="Gamma-glutamylcyclotransferase AIG2-like" evidence="1">
    <location>
        <begin position="27"/>
        <end position="155"/>
    </location>
</feature>
<dbReference type="InterPro" id="IPR036568">
    <property type="entry name" value="GGCT-like_sf"/>
</dbReference>
<dbReference type="SUPFAM" id="SSF110857">
    <property type="entry name" value="Gamma-glutamyl cyclotransferase-like"/>
    <property type="match status" value="1"/>
</dbReference>
<dbReference type="EMBL" id="JACVQF010000241">
    <property type="protein sequence ID" value="MBD0425174.1"/>
    <property type="molecule type" value="Genomic_DNA"/>
</dbReference>
<sequence length="158" mass="16935">MRGEHDGSGRGKGDRENDPVEAARLPFFVYGTLRPGGPNHDLFLRGRTRSEEPARLTGAVLYAGPGYPYAVEEPGGVVAGEIVTALPEAYDGLLAALDRLEGYVPGDPRNLYDRVARTAVRDADAAPVRAWVYVAAPAVAARLRARGKPIEGGTWPVR</sequence>
<comment type="caution">
    <text evidence="2">The sequence shown here is derived from an EMBL/GenBank/DDBJ whole genome shotgun (WGS) entry which is preliminary data.</text>
</comment>
<evidence type="ECO:0000313" key="3">
    <source>
        <dbReference type="Proteomes" id="UP000621210"/>
    </source>
</evidence>
<evidence type="ECO:0000259" key="1">
    <source>
        <dbReference type="Pfam" id="PF06094"/>
    </source>
</evidence>